<dbReference type="InterPro" id="IPR011991">
    <property type="entry name" value="ArsR-like_HTH"/>
</dbReference>
<keyword evidence="1" id="KW-0805">Transcription regulation</keyword>
<keyword evidence="2" id="KW-0238">DNA-binding</keyword>
<dbReference type="PRINTS" id="PR00778">
    <property type="entry name" value="HTHARSR"/>
</dbReference>
<dbReference type="InterPro" id="IPR001845">
    <property type="entry name" value="HTH_ArsR_DNA-bd_dom"/>
</dbReference>
<dbReference type="EMBL" id="CP001802">
    <property type="protein sequence ID" value="ACY22737.1"/>
    <property type="molecule type" value="Genomic_DNA"/>
</dbReference>
<dbReference type="Proteomes" id="UP000001219">
    <property type="component" value="Chromosome"/>
</dbReference>
<evidence type="ECO:0000313" key="6">
    <source>
        <dbReference type="Proteomes" id="UP000001219"/>
    </source>
</evidence>
<dbReference type="PANTHER" id="PTHR33154:SF18">
    <property type="entry name" value="ARSENICAL RESISTANCE OPERON REPRESSOR"/>
    <property type="match status" value="1"/>
</dbReference>
<evidence type="ECO:0000256" key="3">
    <source>
        <dbReference type="ARBA" id="ARBA00023163"/>
    </source>
</evidence>
<keyword evidence="3" id="KW-0804">Transcription</keyword>
<dbReference type="InterPro" id="IPR036390">
    <property type="entry name" value="WH_DNA-bd_sf"/>
</dbReference>
<dbReference type="OrthoDB" id="9806976at2"/>
<protein>
    <submittedName>
        <fullName evidence="5">Regulatory protein ArsR</fullName>
    </submittedName>
</protein>
<dbReference type="HOGENOM" id="CLU_097806_0_0_11"/>
<dbReference type="STRING" id="526226.Gbro_3545"/>
<proteinExistence type="predicted"/>
<dbReference type="PANTHER" id="PTHR33154">
    <property type="entry name" value="TRANSCRIPTIONAL REGULATOR, ARSR FAMILY"/>
    <property type="match status" value="1"/>
</dbReference>
<dbReference type="SUPFAM" id="SSF46785">
    <property type="entry name" value="Winged helix' DNA-binding domain"/>
    <property type="match status" value="1"/>
</dbReference>
<dbReference type="CDD" id="cd00090">
    <property type="entry name" value="HTH_ARSR"/>
    <property type="match status" value="1"/>
</dbReference>
<keyword evidence="6" id="KW-1185">Reference proteome</keyword>
<dbReference type="Gene3D" id="1.10.10.10">
    <property type="entry name" value="Winged helix-like DNA-binding domain superfamily/Winged helix DNA-binding domain"/>
    <property type="match status" value="1"/>
</dbReference>
<organism evidence="5 6">
    <name type="scientific">Gordonia bronchialis (strain ATCC 25592 / DSM 43247 / BCRC 13721 / JCM 3198 / KCTC 3076 / NBRC 16047 / NCTC 10667)</name>
    <name type="common">Rhodococcus bronchialis</name>
    <dbReference type="NCBI Taxonomy" id="526226"/>
    <lineage>
        <taxon>Bacteria</taxon>
        <taxon>Bacillati</taxon>
        <taxon>Actinomycetota</taxon>
        <taxon>Actinomycetes</taxon>
        <taxon>Mycobacteriales</taxon>
        <taxon>Gordoniaceae</taxon>
        <taxon>Gordonia</taxon>
    </lineage>
</organism>
<dbReference type="RefSeq" id="WP_012835250.1">
    <property type="nucleotide sequence ID" value="NC_013441.1"/>
</dbReference>
<dbReference type="AlphaFoldDB" id="D0LF42"/>
<dbReference type="SMART" id="SM00418">
    <property type="entry name" value="HTH_ARSR"/>
    <property type="match status" value="1"/>
</dbReference>
<dbReference type="InterPro" id="IPR051081">
    <property type="entry name" value="HTH_MetalResp_TranReg"/>
</dbReference>
<dbReference type="Pfam" id="PF12840">
    <property type="entry name" value="HTH_20"/>
    <property type="match status" value="1"/>
</dbReference>
<evidence type="ECO:0000256" key="2">
    <source>
        <dbReference type="ARBA" id="ARBA00023125"/>
    </source>
</evidence>
<evidence type="ECO:0000313" key="5">
    <source>
        <dbReference type="EMBL" id="ACY22737.1"/>
    </source>
</evidence>
<dbReference type="InterPro" id="IPR036388">
    <property type="entry name" value="WH-like_DNA-bd_sf"/>
</dbReference>
<reference evidence="6" key="1">
    <citation type="submission" date="2009-10" db="EMBL/GenBank/DDBJ databases">
        <title>The complete chromosome of Gordonia bronchialis DSM 43247.</title>
        <authorList>
            <consortium name="US DOE Joint Genome Institute (JGI-PGF)"/>
            <person name="Lucas S."/>
            <person name="Copeland A."/>
            <person name="Lapidus A."/>
            <person name="Glavina del Rio T."/>
            <person name="Dalin E."/>
            <person name="Tice H."/>
            <person name="Bruce D."/>
            <person name="Goodwin L."/>
            <person name="Pitluck S."/>
            <person name="Kyrpides N."/>
            <person name="Mavromatis K."/>
            <person name="Ivanova N."/>
            <person name="Ovchinnikova G."/>
            <person name="Saunders E."/>
            <person name="Brettin T."/>
            <person name="Detter J.C."/>
            <person name="Han C."/>
            <person name="Larimer F."/>
            <person name="Land M."/>
            <person name="Hauser L."/>
            <person name="Markowitz V."/>
            <person name="Cheng J.-F."/>
            <person name="Hugenholtz P."/>
            <person name="Woyke T."/>
            <person name="Wu D."/>
            <person name="Jando M."/>
            <person name="Schneider S."/>
            <person name="Goeker M."/>
            <person name="Klenk H.-P."/>
            <person name="Eisen J.A."/>
        </authorList>
    </citation>
    <scope>NUCLEOTIDE SEQUENCE [LARGE SCALE GENOMIC DNA]</scope>
    <source>
        <strain evidence="6">ATCC 25592 / DSM 43247 / BCRC 13721 / JCM 3198 / KCTC 3076 / NBRC 16047 / NCTC 10667</strain>
    </source>
</reference>
<dbReference type="eggNOG" id="COG0640">
    <property type="taxonomic scope" value="Bacteria"/>
</dbReference>
<evidence type="ECO:0000256" key="1">
    <source>
        <dbReference type="ARBA" id="ARBA00023015"/>
    </source>
</evidence>
<dbReference type="NCBIfam" id="NF033788">
    <property type="entry name" value="HTH_metalloreg"/>
    <property type="match status" value="1"/>
</dbReference>
<dbReference type="KEGG" id="gbr:Gbro_3545"/>
<reference evidence="5 6" key="2">
    <citation type="journal article" date="2010" name="Stand. Genomic Sci.">
        <title>Complete genome sequence of Gordonia bronchialis type strain (3410).</title>
        <authorList>
            <person name="Ivanova N."/>
            <person name="Sikorski J."/>
            <person name="Jando M."/>
            <person name="Lapidus A."/>
            <person name="Nolan M."/>
            <person name="Lucas S."/>
            <person name="Del Rio T.G."/>
            <person name="Tice H."/>
            <person name="Copeland A."/>
            <person name="Cheng J.F."/>
            <person name="Chen F."/>
            <person name="Bruce D."/>
            <person name="Goodwin L."/>
            <person name="Pitluck S."/>
            <person name="Mavromatis K."/>
            <person name="Ovchinnikova G."/>
            <person name="Pati A."/>
            <person name="Chen A."/>
            <person name="Palaniappan K."/>
            <person name="Land M."/>
            <person name="Hauser L."/>
            <person name="Chang Y.J."/>
            <person name="Jeffries C.D."/>
            <person name="Chain P."/>
            <person name="Saunders E."/>
            <person name="Han C."/>
            <person name="Detter J.C."/>
            <person name="Brettin T."/>
            <person name="Rohde M."/>
            <person name="Goker M."/>
            <person name="Bristow J."/>
            <person name="Eisen J.A."/>
            <person name="Markowitz V."/>
            <person name="Hugenholtz P."/>
            <person name="Klenk H.P."/>
            <person name="Kyrpides N.C."/>
        </authorList>
    </citation>
    <scope>NUCLEOTIDE SEQUENCE [LARGE SCALE GENOMIC DNA]</scope>
    <source>
        <strain evidence="6">ATCC 25592 / DSM 43247 / BCRC 13721 / JCM 3198 / KCTC 3076 / NBRC 16047 / NCTC 10667</strain>
    </source>
</reference>
<gene>
    <name evidence="5" type="ordered locus">Gbro_3545</name>
</gene>
<dbReference type="GO" id="GO:0003677">
    <property type="term" value="F:DNA binding"/>
    <property type="evidence" value="ECO:0007669"/>
    <property type="project" value="UniProtKB-KW"/>
</dbReference>
<name>D0LF42_GORB4</name>
<dbReference type="PROSITE" id="PS50987">
    <property type="entry name" value="HTH_ARSR_2"/>
    <property type="match status" value="1"/>
</dbReference>
<sequence length="136" mass="14820">MPANSDVFAAIADPVRRDILRALAAGDPQRVVDLTAAMARTRRISRPAVSRHLRVLGEAGLVAGEDRGRERHYCLEVGPLDVVSGLVAELSGRRRPPIAASALDALDTEVARTRRDHRARLTRHQEISSPTTEETA</sequence>
<feature type="domain" description="HTH arsR-type" evidence="4">
    <location>
        <begin position="1"/>
        <end position="95"/>
    </location>
</feature>
<accession>D0LF42</accession>
<dbReference type="GO" id="GO:0003700">
    <property type="term" value="F:DNA-binding transcription factor activity"/>
    <property type="evidence" value="ECO:0007669"/>
    <property type="project" value="InterPro"/>
</dbReference>
<evidence type="ECO:0000259" key="4">
    <source>
        <dbReference type="PROSITE" id="PS50987"/>
    </source>
</evidence>